<sequence>MLRDSPDPVVGYVLVVEWLPRDNRETENERNIYMPARMRTTSTLHNLQSCRRASRVACPAIHGRVQSGPIKHFQIFIGVGPKRKAKKNDDSFLSSARFSYSLSASSMKTRLDDSITASASAIIMAAADAKEKKGRDMIRRKARTARACWPSHHE</sequence>
<gene>
    <name evidence="1" type="ORF">OUZ56_022723</name>
</gene>
<proteinExistence type="predicted"/>
<protein>
    <submittedName>
        <fullName evidence="1">Uncharacterized protein</fullName>
    </submittedName>
</protein>
<keyword evidence="2" id="KW-1185">Reference proteome</keyword>
<name>A0ABR0AX94_9CRUS</name>
<reference evidence="1 2" key="1">
    <citation type="journal article" date="2023" name="Nucleic Acids Res.">
        <title>The hologenome of Daphnia magna reveals possible DNA methylation and microbiome-mediated evolution of the host genome.</title>
        <authorList>
            <person name="Chaturvedi A."/>
            <person name="Li X."/>
            <person name="Dhandapani V."/>
            <person name="Marshall H."/>
            <person name="Kissane S."/>
            <person name="Cuenca-Cambronero M."/>
            <person name="Asole G."/>
            <person name="Calvet F."/>
            <person name="Ruiz-Romero M."/>
            <person name="Marangio P."/>
            <person name="Guigo R."/>
            <person name="Rago D."/>
            <person name="Mirbahai L."/>
            <person name="Eastwood N."/>
            <person name="Colbourne J.K."/>
            <person name="Zhou J."/>
            <person name="Mallon E."/>
            <person name="Orsini L."/>
        </authorList>
    </citation>
    <scope>NUCLEOTIDE SEQUENCE [LARGE SCALE GENOMIC DNA]</scope>
    <source>
        <strain evidence="1">LRV0_1</strain>
    </source>
</reference>
<evidence type="ECO:0000313" key="1">
    <source>
        <dbReference type="EMBL" id="KAK4029757.1"/>
    </source>
</evidence>
<accession>A0ABR0AX94</accession>
<evidence type="ECO:0000313" key="2">
    <source>
        <dbReference type="Proteomes" id="UP001234178"/>
    </source>
</evidence>
<organism evidence="1 2">
    <name type="scientific">Daphnia magna</name>
    <dbReference type="NCBI Taxonomy" id="35525"/>
    <lineage>
        <taxon>Eukaryota</taxon>
        <taxon>Metazoa</taxon>
        <taxon>Ecdysozoa</taxon>
        <taxon>Arthropoda</taxon>
        <taxon>Crustacea</taxon>
        <taxon>Branchiopoda</taxon>
        <taxon>Diplostraca</taxon>
        <taxon>Cladocera</taxon>
        <taxon>Anomopoda</taxon>
        <taxon>Daphniidae</taxon>
        <taxon>Daphnia</taxon>
    </lineage>
</organism>
<dbReference type="Proteomes" id="UP001234178">
    <property type="component" value="Unassembled WGS sequence"/>
</dbReference>
<dbReference type="EMBL" id="JAOYFB010000039">
    <property type="protein sequence ID" value="KAK4029757.1"/>
    <property type="molecule type" value="Genomic_DNA"/>
</dbReference>
<comment type="caution">
    <text evidence="1">The sequence shown here is derived from an EMBL/GenBank/DDBJ whole genome shotgun (WGS) entry which is preliminary data.</text>
</comment>